<protein>
    <recommendedName>
        <fullName evidence="2">MADF domain-containing protein</fullName>
    </recommendedName>
</protein>
<evidence type="ECO:0000256" key="1">
    <source>
        <dbReference type="SAM" id="MobiDB-lite"/>
    </source>
</evidence>
<dbReference type="Proteomes" id="UP000215335">
    <property type="component" value="Unassembled WGS sequence"/>
</dbReference>
<feature type="domain" description="MADF" evidence="2">
    <location>
        <begin position="32"/>
        <end position="116"/>
    </location>
</feature>
<comment type="caution">
    <text evidence="3">The sequence shown here is derived from an EMBL/GenBank/DDBJ whole genome shotgun (WGS) entry which is preliminary data.</text>
</comment>
<dbReference type="PROSITE" id="PS51029">
    <property type="entry name" value="MADF"/>
    <property type="match status" value="1"/>
</dbReference>
<feature type="region of interest" description="Disordered" evidence="1">
    <location>
        <begin position="197"/>
        <end position="223"/>
    </location>
</feature>
<accession>A0A232FH29</accession>
<evidence type="ECO:0000259" key="2">
    <source>
        <dbReference type="PROSITE" id="PS51029"/>
    </source>
</evidence>
<dbReference type="InterPro" id="IPR006578">
    <property type="entry name" value="MADF-dom"/>
</dbReference>
<proteinExistence type="predicted"/>
<dbReference type="EMBL" id="NNAY01000245">
    <property type="protein sequence ID" value="OXU29749.1"/>
    <property type="molecule type" value="Genomic_DNA"/>
</dbReference>
<keyword evidence="4" id="KW-1185">Reference proteome</keyword>
<feature type="region of interest" description="Disordered" evidence="1">
    <location>
        <begin position="251"/>
        <end position="278"/>
    </location>
</feature>
<gene>
    <name evidence="3" type="ORF">TSAR_012334</name>
</gene>
<evidence type="ECO:0000313" key="4">
    <source>
        <dbReference type="Proteomes" id="UP000215335"/>
    </source>
</evidence>
<reference evidence="3 4" key="1">
    <citation type="journal article" date="2017" name="Curr. Biol.">
        <title>The Evolution of Venom by Co-option of Single-Copy Genes.</title>
        <authorList>
            <person name="Martinson E.O."/>
            <person name="Mrinalini"/>
            <person name="Kelkar Y.D."/>
            <person name="Chang C.H."/>
            <person name="Werren J.H."/>
        </authorList>
    </citation>
    <scope>NUCLEOTIDE SEQUENCE [LARGE SCALE GENOMIC DNA]</scope>
    <source>
        <strain evidence="3 4">Alberta</strain>
        <tissue evidence="3">Whole body</tissue>
    </source>
</reference>
<feature type="compositionally biased region" description="Polar residues" evidence="1">
    <location>
        <begin position="265"/>
        <end position="278"/>
    </location>
</feature>
<evidence type="ECO:0000313" key="3">
    <source>
        <dbReference type="EMBL" id="OXU29749.1"/>
    </source>
</evidence>
<name>A0A232FH29_9HYME</name>
<sequence>MAVNNPVKYKISQSCSKTNSYTEPWTDINILRFLRLYQSHPVLWDATNCGYKNKWIRLSAYRYIMKILKLRNANEDSCMKLVEWLKKRYLEERNSTCESRPVWYKIIRRIIDEILDPKRKVKEASCTSFEACIDCCASQGQVAPCCYFRASKDSSISVDNDVLQAQSSCDDRIPGCYNVGQDDMKIVVLSLKPRIENDGNSDSDGGACDCDTTSTDDDDKSKSEILDGSDLSLAFNVKCCIQDSIPSSHQPCDDAVGEFDEMQPTPASTSRSTSEKTGLFTDSSRARFRAGKPISLTDEYYANDDSLLAVGKRTRVIEPRRHYASCREAEFYEFYPLQLDMF</sequence>
<organism evidence="3 4">
    <name type="scientific">Trichomalopsis sarcophagae</name>
    <dbReference type="NCBI Taxonomy" id="543379"/>
    <lineage>
        <taxon>Eukaryota</taxon>
        <taxon>Metazoa</taxon>
        <taxon>Ecdysozoa</taxon>
        <taxon>Arthropoda</taxon>
        <taxon>Hexapoda</taxon>
        <taxon>Insecta</taxon>
        <taxon>Pterygota</taxon>
        <taxon>Neoptera</taxon>
        <taxon>Endopterygota</taxon>
        <taxon>Hymenoptera</taxon>
        <taxon>Apocrita</taxon>
        <taxon>Proctotrupomorpha</taxon>
        <taxon>Chalcidoidea</taxon>
        <taxon>Pteromalidae</taxon>
        <taxon>Pteromalinae</taxon>
        <taxon>Trichomalopsis</taxon>
    </lineage>
</organism>
<dbReference type="AlphaFoldDB" id="A0A232FH29"/>
<dbReference type="Pfam" id="PF10545">
    <property type="entry name" value="MADF_DNA_bdg"/>
    <property type="match status" value="1"/>
</dbReference>